<dbReference type="EMBL" id="BGPR01031874">
    <property type="protein sequence ID" value="GBO05151.1"/>
    <property type="molecule type" value="Genomic_DNA"/>
</dbReference>
<gene>
    <name evidence="1" type="ORF">AVEN_117494_1</name>
</gene>
<name>A0A4Y2TYN2_ARAVE</name>
<sequence>MIRIAPELPPPLSGLLHSTGGELRSSVESGFEPGILRPRSHNLATKPPWPAKKCLNELRHAYHVCIYNSRKSFLLMSFSKEKINIKAETQKDVNSYVEQRQVREISYLHSNFSKII</sequence>
<evidence type="ECO:0000313" key="2">
    <source>
        <dbReference type="Proteomes" id="UP000499080"/>
    </source>
</evidence>
<keyword evidence="2" id="KW-1185">Reference proteome</keyword>
<organism evidence="1 2">
    <name type="scientific">Araneus ventricosus</name>
    <name type="common">Orbweaver spider</name>
    <name type="synonym">Epeira ventricosa</name>
    <dbReference type="NCBI Taxonomy" id="182803"/>
    <lineage>
        <taxon>Eukaryota</taxon>
        <taxon>Metazoa</taxon>
        <taxon>Ecdysozoa</taxon>
        <taxon>Arthropoda</taxon>
        <taxon>Chelicerata</taxon>
        <taxon>Arachnida</taxon>
        <taxon>Araneae</taxon>
        <taxon>Araneomorphae</taxon>
        <taxon>Entelegynae</taxon>
        <taxon>Araneoidea</taxon>
        <taxon>Araneidae</taxon>
        <taxon>Araneus</taxon>
    </lineage>
</organism>
<reference evidence="1 2" key="1">
    <citation type="journal article" date="2019" name="Sci. Rep.">
        <title>Orb-weaving spider Araneus ventricosus genome elucidates the spidroin gene catalogue.</title>
        <authorList>
            <person name="Kono N."/>
            <person name="Nakamura H."/>
            <person name="Ohtoshi R."/>
            <person name="Moran D.A.P."/>
            <person name="Shinohara A."/>
            <person name="Yoshida Y."/>
            <person name="Fujiwara M."/>
            <person name="Mori M."/>
            <person name="Tomita M."/>
            <person name="Arakawa K."/>
        </authorList>
    </citation>
    <scope>NUCLEOTIDE SEQUENCE [LARGE SCALE GENOMIC DNA]</scope>
</reference>
<protein>
    <submittedName>
        <fullName evidence="1">Uncharacterized protein</fullName>
    </submittedName>
</protein>
<dbReference type="Proteomes" id="UP000499080">
    <property type="component" value="Unassembled WGS sequence"/>
</dbReference>
<dbReference type="AlphaFoldDB" id="A0A4Y2TYN2"/>
<proteinExistence type="predicted"/>
<accession>A0A4Y2TYN2</accession>
<evidence type="ECO:0000313" key="1">
    <source>
        <dbReference type="EMBL" id="GBO05151.1"/>
    </source>
</evidence>
<comment type="caution">
    <text evidence="1">The sequence shown here is derived from an EMBL/GenBank/DDBJ whole genome shotgun (WGS) entry which is preliminary data.</text>
</comment>